<evidence type="ECO:0000256" key="10">
    <source>
        <dbReference type="ARBA" id="ARBA00042639"/>
    </source>
</evidence>
<keyword evidence="7" id="KW-0676">Redox-active center</keyword>
<evidence type="ECO:0000256" key="9">
    <source>
        <dbReference type="ARBA" id="ARBA00038489"/>
    </source>
</evidence>
<keyword evidence="15" id="KW-1185">Reference proteome</keyword>
<evidence type="ECO:0000256" key="4">
    <source>
        <dbReference type="ARBA" id="ARBA00022862"/>
    </source>
</evidence>
<evidence type="ECO:0000256" key="12">
    <source>
        <dbReference type="SAM" id="MobiDB-lite"/>
    </source>
</evidence>
<keyword evidence="3" id="KW-0575">Peroxidase</keyword>
<keyword evidence="5" id="KW-0560">Oxidoreductase</keyword>
<evidence type="ECO:0000256" key="1">
    <source>
        <dbReference type="ARBA" id="ARBA00003330"/>
    </source>
</evidence>
<dbReference type="SUPFAM" id="SSF52833">
    <property type="entry name" value="Thioredoxin-like"/>
    <property type="match status" value="1"/>
</dbReference>
<organism evidence="14 15">
    <name type="scientific">Bradyrhizobium jicamae</name>
    <dbReference type="NCBI Taxonomy" id="280332"/>
    <lineage>
        <taxon>Bacteria</taxon>
        <taxon>Pseudomonadati</taxon>
        <taxon>Pseudomonadota</taxon>
        <taxon>Alphaproteobacteria</taxon>
        <taxon>Hyphomicrobiales</taxon>
        <taxon>Nitrobacteraceae</taxon>
        <taxon>Bradyrhizobium</taxon>
    </lineage>
</organism>
<dbReference type="InterPro" id="IPR050924">
    <property type="entry name" value="Peroxiredoxin_BCP/PrxQ"/>
</dbReference>
<evidence type="ECO:0000256" key="5">
    <source>
        <dbReference type="ARBA" id="ARBA00023002"/>
    </source>
</evidence>
<evidence type="ECO:0000256" key="2">
    <source>
        <dbReference type="ARBA" id="ARBA00013017"/>
    </source>
</evidence>
<evidence type="ECO:0000256" key="11">
    <source>
        <dbReference type="ARBA" id="ARBA00049091"/>
    </source>
</evidence>
<evidence type="ECO:0000313" key="15">
    <source>
        <dbReference type="Proteomes" id="UP001315278"/>
    </source>
</evidence>
<evidence type="ECO:0000259" key="13">
    <source>
        <dbReference type="PROSITE" id="PS51352"/>
    </source>
</evidence>
<feature type="region of interest" description="Disordered" evidence="12">
    <location>
        <begin position="221"/>
        <end position="244"/>
    </location>
</feature>
<dbReference type="PROSITE" id="PS51352">
    <property type="entry name" value="THIOREDOXIN_2"/>
    <property type="match status" value="1"/>
</dbReference>
<accession>A0ABS5FBU3</accession>
<evidence type="ECO:0000313" key="14">
    <source>
        <dbReference type="EMBL" id="MBR0794250.1"/>
    </source>
</evidence>
<name>A0ABS5FBU3_9BRAD</name>
<dbReference type="EC" id="1.11.1.24" evidence="2"/>
<evidence type="ECO:0000256" key="6">
    <source>
        <dbReference type="ARBA" id="ARBA00023157"/>
    </source>
</evidence>
<protein>
    <recommendedName>
        <fullName evidence="2">thioredoxin-dependent peroxiredoxin</fullName>
        <ecNumber evidence="2">1.11.1.24</ecNumber>
    </recommendedName>
    <alternativeName>
        <fullName evidence="8">Thioredoxin peroxidase</fullName>
    </alternativeName>
    <alternativeName>
        <fullName evidence="10">Thioredoxin-dependent peroxiredoxin Bcp</fullName>
    </alternativeName>
</protein>
<dbReference type="Gene3D" id="3.40.30.10">
    <property type="entry name" value="Glutaredoxin"/>
    <property type="match status" value="1"/>
</dbReference>
<dbReference type="InterPro" id="IPR000866">
    <property type="entry name" value="AhpC/TSA"/>
</dbReference>
<proteinExistence type="inferred from homology"/>
<dbReference type="CDD" id="cd02970">
    <property type="entry name" value="PRX_like2"/>
    <property type="match status" value="1"/>
</dbReference>
<evidence type="ECO:0000256" key="7">
    <source>
        <dbReference type="ARBA" id="ARBA00023284"/>
    </source>
</evidence>
<comment type="function">
    <text evidence="1">Thiol-specific peroxidase that catalyzes the reduction of hydrogen peroxide and organic hydroperoxides to water and alcohols, respectively. Plays a role in cell protection against oxidative stress by detoxifying peroxides and as sensor of hydrogen peroxide-mediated signaling events.</text>
</comment>
<evidence type="ECO:0000256" key="3">
    <source>
        <dbReference type="ARBA" id="ARBA00022559"/>
    </source>
</evidence>
<comment type="catalytic activity">
    <reaction evidence="11">
        <text>a hydroperoxide + [thioredoxin]-dithiol = an alcohol + [thioredoxin]-disulfide + H2O</text>
        <dbReference type="Rhea" id="RHEA:62620"/>
        <dbReference type="Rhea" id="RHEA-COMP:10698"/>
        <dbReference type="Rhea" id="RHEA-COMP:10700"/>
        <dbReference type="ChEBI" id="CHEBI:15377"/>
        <dbReference type="ChEBI" id="CHEBI:29950"/>
        <dbReference type="ChEBI" id="CHEBI:30879"/>
        <dbReference type="ChEBI" id="CHEBI:35924"/>
        <dbReference type="ChEBI" id="CHEBI:50058"/>
        <dbReference type="EC" id="1.11.1.24"/>
    </reaction>
</comment>
<comment type="similarity">
    <text evidence="9">Belongs to the peroxiredoxin family. BCP/PrxQ subfamily.</text>
</comment>
<gene>
    <name evidence="14" type="ORF">JQ615_02490</name>
</gene>
<dbReference type="InterPro" id="IPR036249">
    <property type="entry name" value="Thioredoxin-like_sf"/>
</dbReference>
<evidence type="ECO:0000256" key="8">
    <source>
        <dbReference type="ARBA" id="ARBA00032824"/>
    </source>
</evidence>
<sequence>MSLQARLDAFKADFEAGKPPYSVPRSFIETMHRATAELIESGAAQRARKAGDAAPSFSLADPEGNVISSADLLKRGPLVLSFYRGVWCPYCNMELQALEAARPEFEKYGASLVAISPQTAPNSRKSVRQNKLFLPILSDVKGKVGAAFGLRFNLPDYLVELYKQLKNDLPTFNDDPGWTLPMPARYVIGQDGLILYSEVNPDYTRRPEAEDMIPVLQRAAADRSALHGGDGRSNDPAVEDVATA</sequence>
<reference evidence="15" key="1">
    <citation type="journal article" date="2021" name="ISME J.">
        <title>Evolutionary origin and ecological implication of a unique nif island in free-living Bradyrhizobium lineages.</title>
        <authorList>
            <person name="Tao J."/>
        </authorList>
    </citation>
    <scope>NUCLEOTIDE SEQUENCE [LARGE SCALE GENOMIC DNA]</scope>
    <source>
        <strain evidence="15">SZCCT0434</strain>
    </source>
</reference>
<dbReference type="InterPro" id="IPR013766">
    <property type="entry name" value="Thioredoxin_domain"/>
</dbReference>
<dbReference type="PANTHER" id="PTHR42801">
    <property type="entry name" value="THIOREDOXIN-DEPENDENT PEROXIDE REDUCTASE"/>
    <property type="match status" value="1"/>
</dbReference>
<dbReference type="EMBL" id="JAFCJH010000002">
    <property type="protein sequence ID" value="MBR0794250.1"/>
    <property type="molecule type" value="Genomic_DNA"/>
</dbReference>
<dbReference type="Pfam" id="PF00578">
    <property type="entry name" value="AhpC-TSA"/>
    <property type="match status" value="1"/>
</dbReference>
<feature type="compositionally biased region" description="Basic and acidic residues" evidence="12">
    <location>
        <begin position="221"/>
        <end position="233"/>
    </location>
</feature>
<dbReference type="PANTHER" id="PTHR42801:SF7">
    <property type="entry name" value="SLL1159 PROTEIN"/>
    <property type="match status" value="1"/>
</dbReference>
<dbReference type="RefSeq" id="WP_212491716.1">
    <property type="nucleotide sequence ID" value="NZ_JAFCJH010000002.1"/>
</dbReference>
<keyword evidence="4" id="KW-0049">Antioxidant</keyword>
<comment type="caution">
    <text evidence="14">The sequence shown here is derived from an EMBL/GenBank/DDBJ whole genome shotgun (WGS) entry which is preliminary data.</text>
</comment>
<dbReference type="Proteomes" id="UP001315278">
    <property type="component" value="Unassembled WGS sequence"/>
</dbReference>
<feature type="domain" description="Thioredoxin" evidence="13">
    <location>
        <begin position="48"/>
        <end position="221"/>
    </location>
</feature>
<keyword evidence="6" id="KW-1015">Disulfide bond</keyword>